<dbReference type="SUPFAM" id="SSF103473">
    <property type="entry name" value="MFS general substrate transporter"/>
    <property type="match status" value="1"/>
</dbReference>
<dbReference type="PANTHER" id="PTHR23520">
    <property type="entry name" value="TRANSPORTER, PUTATIVE (AFU_ORTHOLOGUE AFUA_3G04000)-RELATED"/>
    <property type="match status" value="1"/>
</dbReference>
<feature type="transmembrane region" description="Helical" evidence="7">
    <location>
        <begin position="142"/>
        <end position="164"/>
    </location>
</feature>
<feature type="transmembrane region" description="Helical" evidence="7">
    <location>
        <begin position="396"/>
        <end position="419"/>
    </location>
</feature>
<feature type="transmembrane region" description="Helical" evidence="7">
    <location>
        <begin position="276"/>
        <end position="297"/>
    </location>
</feature>
<feature type="domain" description="Major facilitator superfamily (MFS) profile" evidence="8">
    <location>
        <begin position="17"/>
        <end position="425"/>
    </location>
</feature>
<dbReference type="Gene3D" id="1.20.1250.20">
    <property type="entry name" value="MFS general substrate transporter like domains"/>
    <property type="match status" value="2"/>
</dbReference>
<dbReference type="EMBL" id="BMDD01000005">
    <property type="protein sequence ID" value="GGH84349.1"/>
    <property type="molecule type" value="Genomic_DNA"/>
</dbReference>
<dbReference type="Proteomes" id="UP000605427">
    <property type="component" value="Unassembled WGS sequence"/>
</dbReference>
<dbReference type="InterPro" id="IPR011701">
    <property type="entry name" value="MFS"/>
</dbReference>
<comment type="subcellular location">
    <subcellularLocation>
        <location evidence="1">Cell membrane</location>
        <topology evidence="1">Multi-pass membrane protein</topology>
    </subcellularLocation>
</comment>
<evidence type="ECO:0000256" key="5">
    <source>
        <dbReference type="ARBA" id="ARBA00023136"/>
    </source>
</evidence>
<accession>A0ABQ2A5D3</accession>
<feature type="transmembrane region" description="Helical" evidence="7">
    <location>
        <begin position="20"/>
        <end position="43"/>
    </location>
</feature>
<feature type="transmembrane region" description="Helical" evidence="7">
    <location>
        <begin position="107"/>
        <end position="130"/>
    </location>
</feature>
<evidence type="ECO:0000256" key="4">
    <source>
        <dbReference type="ARBA" id="ARBA00022989"/>
    </source>
</evidence>
<feature type="region of interest" description="Disordered" evidence="6">
    <location>
        <begin position="209"/>
        <end position="235"/>
    </location>
</feature>
<protein>
    <submittedName>
        <fullName evidence="9">Multidrug resistance protein MdtG</fullName>
    </submittedName>
</protein>
<keyword evidence="4 7" id="KW-1133">Transmembrane helix</keyword>
<keyword evidence="3 7" id="KW-0812">Transmembrane</keyword>
<feature type="transmembrane region" description="Helical" evidence="7">
    <location>
        <begin position="176"/>
        <end position="199"/>
    </location>
</feature>
<dbReference type="PANTHER" id="PTHR23520:SF5">
    <property type="entry name" value="TRANSPORTER, PUTATIVE (AFU_ORTHOLOGUE AFUA_3G04000)-RELATED"/>
    <property type="match status" value="1"/>
</dbReference>
<comment type="caution">
    <text evidence="9">The sequence shown here is derived from an EMBL/GenBank/DDBJ whole genome shotgun (WGS) entry which is preliminary data.</text>
</comment>
<name>A0ABQ2A5D3_9BACL</name>
<evidence type="ECO:0000313" key="9">
    <source>
        <dbReference type="EMBL" id="GGH84349.1"/>
    </source>
</evidence>
<evidence type="ECO:0000256" key="7">
    <source>
        <dbReference type="SAM" id="Phobius"/>
    </source>
</evidence>
<evidence type="ECO:0000256" key="6">
    <source>
        <dbReference type="SAM" id="MobiDB-lite"/>
    </source>
</evidence>
<evidence type="ECO:0000256" key="1">
    <source>
        <dbReference type="ARBA" id="ARBA00004651"/>
    </source>
</evidence>
<dbReference type="InterPro" id="IPR020846">
    <property type="entry name" value="MFS_dom"/>
</dbReference>
<keyword evidence="5 7" id="KW-0472">Membrane</keyword>
<dbReference type="Pfam" id="PF07690">
    <property type="entry name" value="MFS_1"/>
    <property type="match status" value="1"/>
</dbReference>
<feature type="transmembrane region" description="Helical" evidence="7">
    <location>
        <begin position="242"/>
        <end position="264"/>
    </location>
</feature>
<evidence type="ECO:0000256" key="2">
    <source>
        <dbReference type="ARBA" id="ARBA00022448"/>
    </source>
</evidence>
<feature type="transmembrane region" description="Helical" evidence="7">
    <location>
        <begin position="55"/>
        <end position="75"/>
    </location>
</feature>
<evidence type="ECO:0000259" key="8">
    <source>
        <dbReference type="PROSITE" id="PS50850"/>
    </source>
</evidence>
<evidence type="ECO:0000256" key="3">
    <source>
        <dbReference type="ARBA" id="ARBA00022692"/>
    </source>
</evidence>
<gene>
    <name evidence="9" type="primary">mdtG</name>
    <name evidence="9" type="ORF">GCM10007362_39200</name>
</gene>
<dbReference type="InterPro" id="IPR036259">
    <property type="entry name" value="MFS_trans_sf"/>
</dbReference>
<reference evidence="10" key="1">
    <citation type="journal article" date="2019" name="Int. J. Syst. Evol. Microbiol.">
        <title>The Global Catalogue of Microorganisms (GCM) 10K type strain sequencing project: providing services to taxonomists for standard genome sequencing and annotation.</title>
        <authorList>
            <consortium name="The Broad Institute Genomics Platform"/>
            <consortium name="The Broad Institute Genome Sequencing Center for Infectious Disease"/>
            <person name="Wu L."/>
            <person name="Ma J."/>
        </authorList>
    </citation>
    <scope>NUCLEOTIDE SEQUENCE [LARGE SCALE GENOMIC DNA]</scope>
    <source>
        <strain evidence="10">CCM 8702</strain>
    </source>
</reference>
<evidence type="ECO:0000313" key="10">
    <source>
        <dbReference type="Proteomes" id="UP000605427"/>
    </source>
</evidence>
<sequence>MQSFRRMTAGIARWPRNVKLFFLANLLYQIGGGMFSVLYNLYIQGIGYNDAMNGRVVSIQSLATACIFIPIGLFGDRLSRKTLLVIGALFSGIVFALRAFAEAEPLLLILAVCSGVFAAFFQVLAIPFLAESVKKSQRLALFSAYSSLMLAAQVLGSMGGGVLADSLQHYGIDHVLSLRFTLFMGGIATLAAFVPMLFIREQRRQSETAKISEAPQAQSQPSAEPNKADTAGKKASDGSSRIIFWFVLAQLPIGLGSGLVVPYLNLYFTNRFGVSISMMSLLISLGQIMTIVSMLIGPSLSKKVGPVRAVVIFQLLSLPFLLTTGFTNIALVASIAFLFRQALMNAANPIQSAVMVDRIPDNKRSIANSLTQTAFMLGWASMGPVQSFLVTTYGNYWGYAITFSITGALYVTASLLYYFKFRERPAQRIRTAAH</sequence>
<proteinExistence type="predicted"/>
<feature type="transmembrane region" description="Helical" evidence="7">
    <location>
        <begin position="309"/>
        <end position="339"/>
    </location>
</feature>
<organism evidence="9 10">
    <name type="scientific">Saccharibacillus endophyticus</name>
    <dbReference type="NCBI Taxonomy" id="2060666"/>
    <lineage>
        <taxon>Bacteria</taxon>
        <taxon>Bacillati</taxon>
        <taxon>Bacillota</taxon>
        <taxon>Bacilli</taxon>
        <taxon>Bacillales</taxon>
        <taxon>Paenibacillaceae</taxon>
        <taxon>Saccharibacillus</taxon>
    </lineage>
</organism>
<keyword evidence="2" id="KW-0813">Transport</keyword>
<dbReference type="PROSITE" id="PS50850">
    <property type="entry name" value="MFS"/>
    <property type="match status" value="1"/>
</dbReference>
<feature type="compositionally biased region" description="Basic and acidic residues" evidence="6">
    <location>
        <begin position="226"/>
        <end position="235"/>
    </location>
</feature>
<dbReference type="RefSeq" id="WP_371873234.1">
    <property type="nucleotide sequence ID" value="NZ_BMDD01000005.1"/>
</dbReference>
<feature type="transmembrane region" description="Helical" evidence="7">
    <location>
        <begin position="82"/>
        <end position="101"/>
    </location>
</feature>
<keyword evidence="10" id="KW-1185">Reference proteome</keyword>